<dbReference type="AlphaFoldDB" id="A0A5B7FIB8"/>
<reference evidence="1 2" key="1">
    <citation type="submission" date="2019-05" db="EMBL/GenBank/DDBJ databases">
        <title>Another draft genome of Portunus trituberculatus and its Hox gene families provides insights of decapod evolution.</title>
        <authorList>
            <person name="Jeong J.-H."/>
            <person name="Song I."/>
            <person name="Kim S."/>
            <person name="Choi T."/>
            <person name="Kim D."/>
            <person name="Ryu S."/>
            <person name="Kim W."/>
        </authorList>
    </citation>
    <scope>NUCLEOTIDE SEQUENCE [LARGE SCALE GENOMIC DNA]</scope>
    <source>
        <tissue evidence="1">Muscle</tissue>
    </source>
</reference>
<evidence type="ECO:0000313" key="2">
    <source>
        <dbReference type="Proteomes" id="UP000324222"/>
    </source>
</evidence>
<evidence type="ECO:0000313" key="1">
    <source>
        <dbReference type="EMBL" id="MPC44883.1"/>
    </source>
</evidence>
<gene>
    <name evidence="1" type="ORF">E2C01_038563</name>
</gene>
<keyword evidence="2" id="KW-1185">Reference proteome</keyword>
<accession>A0A5B7FIB8</accession>
<organism evidence="1 2">
    <name type="scientific">Portunus trituberculatus</name>
    <name type="common">Swimming crab</name>
    <name type="synonym">Neptunus trituberculatus</name>
    <dbReference type="NCBI Taxonomy" id="210409"/>
    <lineage>
        <taxon>Eukaryota</taxon>
        <taxon>Metazoa</taxon>
        <taxon>Ecdysozoa</taxon>
        <taxon>Arthropoda</taxon>
        <taxon>Crustacea</taxon>
        <taxon>Multicrustacea</taxon>
        <taxon>Malacostraca</taxon>
        <taxon>Eumalacostraca</taxon>
        <taxon>Eucarida</taxon>
        <taxon>Decapoda</taxon>
        <taxon>Pleocyemata</taxon>
        <taxon>Brachyura</taxon>
        <taxon>Eubrachyura</taxon>
        <taxon>Portunoidea</taxon>
        <taxon>Portunidae</taxon>
        <taxon>Portuninae</taxon>
        <taxon>Portunus</taxon>
    </lineage>
</organism>
<dbReference type="EMBL" id="VSRR010006476">
    <property type="protein sequence ID" value="MPC44883.1"/>
    <property type="molecule type" value="Genomic_DNA"/>
</dbReference>
<protein>
    <submittedName>
        <fullName evidence="1">Uncharacterized protein</fullName>
    </submittedName>
</protein>
<sequence length="89" mass="9863">MVSLCRSEAADRRGHGEMDVQAWRSPGCTKGVAGSTTCATVRFDMWGKETKYVAVDRKGVHRWAEAGVKGGRAPKFRISHHLPENVWPP</sequence>
<dbReference type="Proteomes" id="UP000324222">
    <property type="component" value="Unassembled WGS sequence"/>
</dbReference>
<name>A0A5B7FIB8_PORTR</name>
<proteinExistence type="predicted"/>
<comment type="caution">
    <text evidence="1">The sequence shown here is derived from an EMBL/GenBank/DDBJ whole genome shotgun (WGS) entry which is preliminary data.</text>
</comment>